<dbReference type="AlphaFoldDB" id="A0B849"/>
<dbReference type="OrthoDB" id="146636at2157"/>
<dbReference type="HOGENOM" id="CLU_185766_0_0_2"/>
<evidence type="ECO:0000313" key="1">
    <source>
        <dbReference type="EMBL" id="ABK14873.1"/>
    </source>
</evidence>
<proteinExistence type="predicted"/>
<evidence type="ECO:0000313" key="2">
    <source>
        <dbReference type="Proteomes" id="UP000000674"/>
    </source>
</evidence>
<gene>
    <name evidence="1" type="ordered locus">Mthe_1090</name>
</gene>
<organism evidence="1 2">
    <name type="scientific">Methanothrix thermoacetophila (strain DSM 6194 / JCM 14653 / NBRC 101360 / PT)</name>
    <name type="common">Methanosaeta thermophila</name>
    <dbReference type="NCBI Taxonomy" id="349307"/>
    <lineage>
        <taxon>Archaea</taxon>
        <taxon>Methanobacteriati</taxon>
        <taxon>Methanobacteriota</taxon>
        <taxon>Stenosarchaea group</taxon>
        <taxon>Methanomicrobia</taxon>
        <taxon>Methanotrichales</taxon>
        <taxon>Methanotrichaceae</taxon>
        <taxon>Methanothrix</taxon>
    </lineage>
</organism>
<reference evidence="1 2" key="1">
    <citation type="submission" date="2006-10" db="EMBL/GenBank/DDBJ databases">
        <title>Complete sequence of Methanosaeta thermophila PT.</title>
        <authorList>
            <consortium name="US DOE Joint Genome Institute"/>
            <person name="Copeland A."/>
            <person name="Lucas S."/>
            <person name="Lapidus A."/>
            <person name="Barry K."/>
            <person name="Detter J.C."/>
            <person name="Glavina del Rio T."/>
            <person name="Hammon N."/>
            <person name="Israni S."/>
            <person name="Pitluck S."/>
            <person name="Chain P."/>
            <person name="Malfatti S."/>
            <person name="Shin M."/>
            <person name="Vergez L."/>
            <person name="Schmutz J."/>
            <person name="Larimer F."/>
            <person name="Land M."/>
            <person name="Hauser L."/>
            <person name="Kyrpides N."/>
            <person name="Kim E."/>
            <person name="Smith K.S."/>
            <person name="Ingram-Smith C."/>
            <person name="Richardson P."/>
        </authorList>
    </citation>
    <scope>NUCLEOTIDE SEQUENCE [LARGE SCALE GENOMIC DNA]</scope>
    <source>
        <strain evidence="2">DSM 6194 / JCM 14653 / NBRC 101360 / PT</strain>
    </source>
</reference>
<name>A0B849_METTP</name>
<protein>
    <submittedName>
        <fullName evidence="1">Uncharacterized protein</fullName>
    </submittedName>
</protein>
<dbReference type="GeneID" id="4461814"/>
<dbReference type="Proteomes" id="UP000000674">
    <property type="component" value="Chromosome"/>
</dbReference>
<dbReference type="EMBL" id="CP000477">
    <property type="protein sequence ID" value="ABK14873.1"/>
    <property type="molecule type" value="Genomic_DNA"/>
</dbReference>
<keyword evidence="2" id="KW-1185">Reference proteome</keyword>
<sequence>MDRFLGIVENGRLNIMMPREHCCTVKLTQIVKPAVSAEELAASHELDLSQYEGCAIMVTGELPEKRGWIFEAKIIDTAGPILTEVVRSLFC</sequence>
<dbReference type="KEGG" id="mtp:Mthe_1090"/>
<accession>A0B849</accession>
<dbReference type="RefSeq" id="WP_011696266.1">
    <property type="nucleotide sequence ID" value="NC_008553.1"/>
</dbReference>